<dbReference type="AlphaFoldDB" id="L8JHP3"/>
<comment type="caution">
    <text evidence="1">The sequence shown here is derived from an EMBL/GenBank/DDBJ whole genome shotgun (WGS) entry which is preliminary data.</text>
</comment>
<evidence type="ECO:0000313" key="2">
    <source>
        <dbReference type="Proteomes" id="UP000011135"/>
    </source>
</evidence>
<dbReference type="RefSeq" id="WP_009583325.1">
    <property type="nucleotide sequence ID" value="NZ_AMZN01000116.1"/>
</dbReference>
<evidence type="ECO:0000313" key="1">
    <source>
        <dbReference type="EMBL" id="ELR68376.1"/>
    </source>
</evidence>
<proteinExistence type="predicted"/>
<sequence>MRFEDAEVLNDINRVIQVIDEKILEIENLPLASSKGGKC</sequence>
<keyword evidence="2" id="KW-1185">Reference proteome</keyword>
<organism evidence="1 2">
    <name type="scientific">Fulvivirga imtechensis AK7</name>
    <dbReference type="NCBI Taxonomy" id="1237149"/>
    <lineage>
        <taxon>Bacteria</taxon>
        <taxon>Pseudomonadati</taxon>
        <taxon>Bacteroidota</taxon>
        <taxon>Cytophagia</taxon>
        <taxon>Cytophagales</taxon>
        <taxon>Fulvivirgaceae</taxon>
        <taxon>Fulvivirga</taxon>
    </lineage>
</organism>
<reference evidence="1 2" key="1">
    <citation type="submission" date="2012-12" db="EMBL/GenBank/DDBJ databases">
        <title>Genome assembly of Fulvivirga imtechensis AK7.</title>
        <authorList>
            <person name="Nupur N."/>
            <person name="Khatri I."/>
            <person name="Kumar R."/>
            <person name="Subramanian S."/>
            <person name="Pinnaka A."/>
        </authorList>
    </citation>
    <scope>NUCLEOTIDE SEQUENCE [LARGE SCALE GENOMIC DNA]</scope>
    <source>
        <strain evidence="1 2">AK7</strain>
    </source>
</reference>
<gene>
    <name evidence="1" type="ORF">C900_00408</name>
</gene>
<accession>L8JHP3</accession>
<dbReference type="Proteomes" id="UP000011135">
    <property type="component" value="Unassembled WGS sequence"/>
</dbReference>
<name>L8JHP3_9BACT</name>
<dbReference type="STRING" id="1237149.C900_00408"/>
<protein>
    <submittedName>
        <fullName evidence="1">Uncharacterized protein</fullName>
    </submittedName>
</protein>
<dbReference type="EMBL" id="AMZN01000116">
    <property type="protein sequence ID" value="ELR68376.1"/>
    <property type="molecule type" value="Genomic_DNA"/>
</dbReference>